<sequence>MVPTPYIYLPLPAKCAIDYLDAQGYGNRNIERLDRYLDHYFKVYGQVCDQDTRFSCHRIAIRRFSLEGADLVGTIANSVIA</sequence>
<keyword evidence="2" id="KW-1185">Reference proteome</keyword>
<dbReference type="RefSeq" id="WP_390328704.1">
    <property type="nucleotide sequence ID" value="NZ_JBHRTP010000109.1"/>
</dbReference>
<reference evidence="2" key="1">
    <citation type="journal article" date="2019" name="Int. J. Syst. Evol. Microbiol.">
        <title>The Global Catalogue of Microorganisms (GCM) 10K type strain sequencing project: providing services to taxonomists for standard genome sequencing and annotation.</title>
        <authorList>
            <consortium name="The Broad Institute Genomics Platform"/>
            <consortium name="The Broad Institute Genome Sequencing Center for Infectious Disease"/>
            <person name="Wu L."/>
            <person name="Ma J."/>
        </authorList>
    </citation>
    <scope>NUCLEOTIDE SEQUENCE [LARGE SCALE GENOMIC DNA]</scope>
    <source>
        <strain evidence="2">KCTC 42986</strain>
    </source>
</reference>
<evidence type="ECO:0000313" key="2">
    <source>
        <dbReference type="Proteomes" id="UP001595530"/>
    </source>
</evidence>
<comment type="caution">
    <text evidence="1">The sequence shown here is derived from an EMBL/GenBank/DDBJ whole genome shotgun (WGS) entry which is preliminary data.</text>
</comment>
<gene>
    <name evidence="1" type="ORF">ACFOFO_25580</name>
</gene>
<accession>A0ABV7F8L8</accession>
<protein>
    <submittedName>
        <fullName evidence="1">Uncharacterized protein</fullName>
    </submittedName>
</protein>
<organism evidence="1 2">
    <name type="scientific">Undibacterium arcticum</name>
    <dbReference type="NCBI Taxonomy" id="1762892"/>
    <lineage>
        <taxon>Bacteria</taxon>
        <taxon>Pseudomonadati</taxon>
        <taxon>Pseudomonadota</taxon>
        <taxon>Betaproteobacteria</taxon>
        <taxon>Burkholderiales</taxon>
        <taxon>Oxalobacteraceae</taxon>
        <taxon>Undibacterium</taxon>
    </lineage>
</organism>
<evidence type="ECO:0000313" key="1">
    <source>
        <dbReference type="EMBL" id="MFC3111275.1"/>
    </source>
</evidence>
<dbReference type="Proteomes" id="UP001595530">
    <property type="component" value="Unassembled WGS sequence"/>
</dbReference>
<name>A0ABV7F8L8_9BURK</name>
<dbReference type="EMBL" id="JBHRTP010000109">
    <property type="protein sequence ID" value="MFC3111275.1"/>
    <property type="molecule type" value="Genomic_DNA"/>
</dbReference>
<proteinExistence type="predicted"/>